<feature type="compositionally biased region" description="Low complexity" evidence="1">
    <location>
        <begin position="132"/>
        <end position="144"/>
    </location>
</feature>
<feature type="compositionally biased region" description="Polar residues" evidence="1">
    <location>
        <begin position="294"/>
        <end position="310"/>
    </location>
</feature>
<dbReference type="AlphaFoldDB" id="A0A5N7C9K3"/>
<sequence length="366" mass="40159">MYSTTLHPSPVKDGRRILGEKTANACLSPAHHRHDVSPRKRSLLEASSPKKLLPSPLFVGQKRTIDQVDDGQGNNGNAQAQHGESRAETQTVHDVYEEARMHSTTQKDDWPCHQQADATGPDVDQSRESNKQQSQQPQSPTQTTGLAECSAQNSETGPVRPVPEDPETRKLFIQEKASLLRNRIQSAMRHVRDPQFDRRLSELEAHSRKFPRLSLPGTVAPSHQKEAVTPRRQDEEAIPSTTPRPFQSALEFKSSAESSSIPLGLSSPPLSTGNDGSQDHMKTPTQRSHRRTGTAGSPMQLSSPPATISRTGRDRMVGEVDEQDVGEGNLPEKQAVTPTQRGDAVDGLLKLMNTGDKHENANAWTG</sequence>
<evidence type="ECO:0000313" key="2">
    <source>
        <dbReference type="EMBL" id="KAE8390518.1"/>
    </source>
</evidence>
<reference evidence="2" key="1">
    <citation type="submission" date="2019-04" db="EMBL/GenBank/DDBJ databases">
        <title>Friends and foes A comparative genomics studyof 23 Aspergillus species from section Flavi.</title>
        <authorList>
            <consortium name="DOE Joint Genome Institute"/>
            <person name="Kjaerbolling I."/>
            <person name="Vesth T."/>
            <person name="Frisvad J.C."/>
            <person name="Nybo J.L."/>
            <person name="Theobald S."/>
            <person name="Kildgaard S."/>
            <person name="Isbrandt T."/>
            <person name="Kuo A."/>
            <person name="Sato A."/>
            <person name="Lyhne E.K."/>
            <person name="Kogle M.E."/>
            <person name="Wiebenga A."/>
            <person name="Kun R.S."/>
            <person name="Lubbers R.J."/>
            <person name="Makela M.R."/>
            <person name="Barry K."/>
            <person name="Chovatia M."/>
            <person name="Clum A."/>
            <person name="Daum C."/>
            <person name="Haridas S."/>
            <person name="He G."/>
            <person name="LaButti K."/>
            <person name="Lipzen A."/>
            <person name="Mondo S."/>
            <person name="Riley R."/>
            <person name="Salamov A."/>
            <person name="Simmons B.A."/>
            <person name="Magnuson J.K."/>
            <person name="Henrissat B."/>
            <person name="Mortensen U.H."/>
            <person name="Larsen T.O."/>
            <person name="Devries R.P."/>
            <person name="Grigoriev I.V."/>
            <person name="Machida M."/>
            <person name="Baker S.E."/>
            <person name="Andersen M.R."/>
        </authorList>
    </citation>
    <scope>NUCLEOTIDE SEQUENCE [LARGE SCALE GENOMIC DNA]</scope>
    <source>
        <strain evidence="2">IBT 14317</strain>
    </source>
</reference>
<feature type="compositionally biased region" description="Basic and acidic residues" evidence="1">
    <location>
        <begin position="223"/>
        <end position="235"/>
    </location>
</feature>
<feature type="compositionally biased region" description="Low complexity" evidence="1">
    <location>
        <begin position="255"/>
        <end position="271"/>
    </location>
</feature>
<dbReference type="OrthoDB" id="5345625at2759"/>
<feature type="region of interest" description="Disordered" evidence="1">
    <location>
        <begin position="208"/>
        <end position="343"/>
    </location>
</feature>
<proteinExistence type="predicted"/>
<name>A0A5N7C9K3_PETAA</name>
<accession>A0A5N7C9K3</accession>
<organism evidence="2">
    <name type="scientific">Petromyces alliaceus</name>
    <name type="common">Aspergillus alliaceus</name>
    <dbReference type="NCBI Taxonomy" id="209559"/>
    <lineage>
        <taxon>Eukaryota</taxon>
        <taxon>Fungi</taxon>
        <taxon>Dikarya</taxon>
        <taxon>Ascomycota</taxon>
        <taxon>Pezizomycotina</taxon>
        <taxon>Eurotiomycetes</taxon>
        <taxon>Eurotiomycetidae</taxon>
        <taxon>Eurotiales</taxon>
        <taxon>Aspergillaceae</taxon>
        <taxon>Aspergillus</taxon>
        <taxon>Aspergillus subgen. Circumdati</taxon>
    </lineage>
</organism>
<feature type="region of interest" description="Disordered" evidence="1">
    <location>
        <begin position="22"/>
        <end position="168"/>
    </location>
</feature>
<feature type="compositionally biased region" description="Polar residues" evidence="1">
    <location>
        <begin position="75"/>
        <end position="92"/>
    </location>
</feature>
<protein>
    <submittedName>
        <fullName evidence="2">Uncharacterized protein</fullName>
    </submittedName>
</protein>
<dbReference type="Proteomes" id="UP000326877">
    <property type="component" value="Unassembled WGS sequence"/>
</dbReference>
<evidence type="ECO:0000256" key="1">
    <source>
        <dbReference type="SAM" id="MobiDB-lite"/>
    </source>
</evidence>
<dbReference type="EMBL" id="ML735254">
    <property type="protein sequence ID" value="KAE8390518.1"/>
    <property type="molecule type" value="Genomic_DNA"/>
</dbReference>
<feature type="compositionally biased region" description="Basic and acidic residues" evidence="1">
    <location>
        <begin position="94"/>
        <end position="111"/>
    </location>
</feature>
<gene>
    <name evidence="2" type="ORF">BDV23DRAFT_155192</name>
</gene>